<dbReference type="SUPFAM" id="SSF54534">
    <property type="entry name" value="FKBP-like"/>
    <property type="match status" value="1"/>
</dbReference>
<dbReference type="AlphaFoldDB" id="A0AAX3J806"/>
<evidence type="ECO:0000256" key="12">
    <source>
        <dbReference type="HAMAP-Rule" id="MF_00303"/>
    </source>
</evidence>
<dbReference type="FunFam" id="3.30.70.1050:FF:000001">
    <property type="entry name" value="Trigger factor"/>
    <property type="match status" value="1"/>
</dbReference>
<evidence type="ECO:0000256" key="4">
    <source>
        <dbReference type="ARBA" id="ARBA00016902"/>
    </source>
</evidence>
<evidence type="ECO:0000256" key="8">
    <source>
        <dbReference type="ARBA" id="ARBA00023186"/>
    </source>
</evidence>
<evidence type="ECO:0000256" key="13">
    <source>
        <dbReference type="PROSITE-ProRule" id="PRU00277"/>
    </source>
</evidence>
<dbReference type="Pfam" id="PF05697">
    <property type="entry name" value="Trigger_N"/>
    <property type="match status" value="1"/>
</dbReference>
<dbReference type="Pfam" id="PF00254">
    <property type="entry name" value="FKBP_C"/>
    <property type="match status" value="1"/>
</dbReference>
<dbReference type="Pfam" id="PF05698">
    <property type="entry name" value="Trigger_C"/>
    <property type="match status" value="1"/>
</dbReference>
<organism evidence="16 17">
    <name type="scientific">Pantoea brenneri</name>
    <dbReference type="NCBI Taxonomy" id="472694"/>
    <lineage>
        <taxon>Bacteria</taxon>
        <taxon>Pseudomonadati</taxon>
        <taxon>Pseudomonadota</taxon>
        <taxon>Gammaproteobacteria</taxon>
        <taxon>Enterobacterales</taxon>
        <taxon>Erwiniaceae</taxon>
        <taxon>Pantoea</taxon>
    </lineage>
</organism>
<comment type="catalytic activity">
    <reaction evidence="1 12 13">
        <text>[protein]-peptidylproline (omega=180) = [protein]-peptidylproline (omega=0)</text>
        <dbReference type="Rhea" id="RHEA:16237"/>
        <dbReference type="Rhea" id="RHEA-COMP:10747"/>
        <dbReference type="Rhea" id="RHEA-COMP:10748"/>
        <dbReference type="ChEBI" id="CHEBI:83833"/>
        <dbReference type="ChEBI" id="CHEBI:83834"/>
        <dbReference type="EC" id="5.2.1.8"/>
    </reaction>
</comment>
<keyword evidence="5 12" id="KW-0963">Cytoplasm</keyword>
<dbReference type="Proteomes" id="UP000433737">
    <property type="component" value="Unassembled WGS sequence"/>
</dbReference>
<dbReference type="GO" id="GO:0043022">
    <property type="term" value="F:ribosome binding"/>
    <property type="evidence" value="ECO:0007669"/>
    <property type="project" value="TreeGrafter"/>
</dbReference>
<dbReference type="Gene3D" id="3.10.50.40">
    <property type="match status" value="1"/>
</dbReference>
<dbReference type="GO" id="GO:0044183">
    <property type="term" value="F:protein folding chaperone"/>
    <property type="evidence" value="ECO:0007669"/>
    <property type="project" value="TreeGrafter"/>
</dbReference>
<dbReference type="GO" id="GO:0043335">
    <property type="term" value="P:protein unfolding"/>
    <property type="evidence" value="ECO:0007669"/>
    <property type="project" value="TreeGrafter"/>
</dbReference>
<keyword evidence="9 12" id="KW-0413">Isomerase</keyword>
<comment type="similarity">
    <text evidence="2 12 14">Belongs to the FKBP-type PPIase family. Tig subfamily.</text>
</comment>
<dbReference type="SUPFAM" id="SSF109998">
    <property type="entry name" value="Triger factor/SurA peptide-binding domain-like"/>
    <property type="match status" value="1"/>
</dbReference>
<evidence type="ECO:0000256" key="10">
    <source>
        <dbReference type="ARBA" id="ARBA00023306"/>
    </source>
</evidence>
<comment type="domain">
    <text evidence="12">Consists of 3 domains; the N-terminus binds the ribosome, the middle domain has PPIase activity, while the C-terminus has intrinsic chaperone activity on its own.</text>
</comment>
<dbReference type="InterPro" id="IPR036611">
    <property type="entry name" value="Trigger_fac_ribosome-bd_sf"/>
</dbReference>
<dbReference type="PIRSF" id="PIRSF003095">
    <property type="entry name" value="Trigger_factor"/>
    <property type="match status" value="1"/>
</dbReference>
<keyword evidence="8 12" id="KW-0143">Chaperone</keyword>
<evidence type="ECO:0000256" key="7">
    <source>
        <dbReference type="ARBA" id="ARBA00023110"/>
    </source>
</evidence>
<dbReference type="Gene3D" id="3.30.70.1050">
    <property type="entry name" value="Trigger factor ribosome-binding domain"/>
    <property type="match status" value="1"/>
</dbReference>
<evidence type="ECO:0000256" key="5">
    <source>
        <dbReference type="ARBA" id="ARBA00022490"/>
    </source>
</evidence>
<dbReference type="PANTHER" id="PTHR30560">
    <property type="entry name" value="TRIGGER FACTOR CHAPERONE AND PEPTIDYL-PROLYL CIS/TRANS ISOMERASE"/>
    <property type="match status" value="1"/>
</dbReference>
<sequence length="434" mass="48295">MQVSVETTQGLGRRITITVAADSIESAVKKELVDVARKVRIDGFRKGKVPMNIVAQRYGASVRQDVLGDLMTRNFVDAIIKEKINPAGAPNYVPGEYKEGQDFTYSVEFEVYPEVELKGLENIEVEKPLVEVTDADVDTMLDTLRKQQANWIESDAAAGPEDRATIDFNGSVDGEEFEGGKASDFVLAMGQGRMIPGFEEGVVGHKAGETFTIDVKFPDDYHAENLKGKDAKFEIVLKKVETRELPELTEEFIKRFGVEDGSVAGLRAEVRKNMDRELKGAIRNRVKTQAIDGLVAANDIDVPAALIDSEIDVLRRQAAQRFGGNEQQALELPRELFEEQAKRRVVVGLLLGEVIRTHELKADEARVNALIEEMASAYEDPQEVIEFYSKNNELMNNMRNVALEEQAVEAVLAKAKVTEKETNFQELMNQTAQA</sequence>
<evidence type="ECO:0000256" key="3">
    <source>
        <dbReference type="ARBA" id="ARBA00013194"/>
    </source>
</evidence>
<dbReference type="PANTHER" id="PTHR30560:SF3">
    <property type="entry name" value="TRIGGER FACTOR-LIKE PROTEIN TIG, CHLOROPLASTIC"/>
    <property type="match status" value="1"/>
</dbReference>
<dbReference type="InterPro" id="IPR008881">
    <property type="entry name" value="Trigger_fac_ribosome-bd_bac"/>
</dbReference>
<evidence type="ECO:0000313" key="16">
    <source>
        <dbReference type="EMBL" id="VXC12997.1"/>
    </source>
</evidence>
<name>A0AAX3J806_9GAMM</name>
<keyword evidence="6 12" id="KW-0132">Cell division</keyword>
<evidence type="ECO:0000256" key="1">
    <source>
        <dbReference type="ARBA" id="ARBA00000971"/>
    </source>
</evidence>
<evidence type="ECO:0000313" key="17">
    <source>
        <dbReference type="Proteomes" id="UP000433737"/>
    </source>
</evidence>
<evidence type="ECO:0000259" key="15">
    <source>
        <dbReference type="PROSITE" id="PS50059"/>
    </source>
</evidence>
<dbReference type="PROSITE" id="PS50059">
    <property type="entry name" value="FKBP_PPIASE"/>
    <property type="match status" value="1"/>
</dbReference>
<dbReference type="InterPro" id="IPR027304">
    <property type="entry name" value="Trigger_fact/SurA_dom_sf"/>
</dbReference>
<comment type="caution">
    <text evidence="16">The sequence shown here is derived from an EMBL/GenBank/DDBJ whole genome shotgun (WGS) entry which is preliminary data.</text>
</comment>
<dbReference type="InterPro" id="IPR008880">
    <property type="entry name" value="Trigger_fac_C"/>
</dbReference>
<evidence type="ECO:0000256" key="6">
    <source>
        <dbReference type="ARBA" id="ARBA00022618"/>
    </source>
</evidence>
<dbReference type="GO" id="GO:0005737">
    <property type="term" value="C:cytoplasm"/>
    <property type="evidence" value="ECO:0007669"/>
    <property type="project" value="UniProtKB-SubCell"/>
</dbReference>
<dbReference type="FunFam" id="3.10.50.40:FF:000001">
    <property type="entry name" value="Trigger factor"/>
    <property type="match status" value="1"/>
</dbReference>
<dbReference type="EC" id="5.2.1.8" evidence="3 12"/>
<dbReference type="RefSeq" id="WP_159223805.1">
    <property type="nucleotide sequence ID" value="NZ_JAOCKV010000005.1"/>
</dbReference>
<feature type="domain" description="PPIase FKBP-type" evidence="15">
    <location>
        <begin position="161"/>
        <end position="246"/>
    </location>
</feature>
<dbReference type="GO" id="GO:0015031">
    <property type="term" value="P:protein transport"/>
    <property type="evidence" value="ECO:0007669"/>
    <property type="project" value="UniProtKB-UniRule"/>
</dbReference>
<reference evidence="16 17" key="1">
    <citation type="submission" date="2019-10" db="EMBL/GenBank/DDBJ databases">
        <authorList>
            <person name="Karimi E."/>
        </authorList>
    </citation>
    <scope>NUCLEOTIDE SEQUENCE [LARGE SCALE GENOMIC DNA]</scope>
    <source>
        <strain evidence="16">Pantoea sp. 111</strain>
    </source>
</reference>
<protein>
    <recommendedName>
        <fullName evidence="4 12">Trigger factor</fullName>
        <shortName evidence="12">TF</shortName>
        <ecNumber evidence="3 12">5.2.1.8</ecNumber>
    </recommendedName>
    <alternativeName>
        <fullName evidence="11 12">PPIase</fullName>
    </alternativeName>
</protein>
<dbReference type="SUPFAM" id="SSF102735">
    <property type="entry name" value="Trigger factor ribosome-binding domain"/>
    <property type="match status" value="1"/>
</dbReference>
<gene>
    <name evidence="12 16" type="primary">tig</name>
    <name evidence="16" type="ORF">PANT111_210200</name>
</gene>
<accession>A0AAX3J806</accession>
<dbReference type="InterPro" id="IPR001179">
    <property type="entry name" value="PPIase_FKBP_dom"/>
</dbReference>
<evidence type="ECO:0000256" key="11">
    <source>
        <dbReference type="ARBA" id="ARBA00029986"/>
    </source>
</evidence>
<dbReference type="FunFam" id="1.10.3120.10:FF:000001">
    <property type="entry name" value="Trigger factor"/>
    <property type="match status" value="1"/>
</dbReference>
<evidence type="ECO:0000256" key="14">
    <source>
        <dbReference type="RuleBase" id="RU003914"/>
    </source>
</evidence>
<comment type="function">
    <text evidence="12">Involved in protein export. Acts as a chaperone by maintaining the newly synthesized protein in an open conformation. Functions as a peptidyl-prolyl cis-trans isomerase.</text>
</comment>
<keyword evidence="10 12" id="KW-0131">Cell cycle</keyword>
<dbReference type="EMBL" id="CABWMH010000014">
    <property type="protein sequence ID" value="VXC12997.1"/>
    <property type="molecule type" value="Genomic_DNA"/>
</dbReference>
<dbReference type="GO" id="GO:0003755">
    <property type="term" value="F:peptidyl-prolyl cis-trans isomerase activity"/>
    <property type="evidence" value="ECO:0007669"/>
    <property type="project" value="UniProtKB-UniRule"/>
</dbReference>
<evidence type="ECO:0000256" key="2">
    <source>
        <dbReference type="ARBA" id="ARBA00005464"/>
    </source>
</evidence>
<keyword evidence="7 12" id="KW-0697">Rotamase</keyword>
<dbReference type="InterPro" id="IPR005215">
    <property type="entry name" value="Trig_fac"/>
</dbReference>
<dbReference type="Gene3D" id="1.10.3120.10">
    <property type="entry name" value="Trigger factor, C-terminal domain"/>
    <property type="match status" value="1"/>
</dbReference>
<evidence type="ECO:0000256" key="9">
    <source>
        <dbReference type="ARBA" id="ARBA00023235"/>
    </source>
</evidence>
<dbReference type="HAMAP" id="MF_00303">
    <property type="entry name" value="Trigger_factor_Tig"/>
    <property type="match status" value="1"/>
</dbReference>
<proteinExistence type="inferred from homology"/>
<comment type="subcellular location">
    <subcellularLocation>
        <location evidence="12">Cytoplasm</location>
    </subcellularLocation>
    <text evidence="12">About half TF is bound to the ribosome near the polypeptide exit tunnel while the other half is free in the cytoplasm.</text>
</comment>
<dbReference type="GO" id="GO:0051083">
    <property type="term" value="P:'de novo' cotranslational protein folding"/>
    <property type="evidence" value="ECO:0007669"/>
    <property type="project" value="TreeGrafter"/>
</dbReference>
<dbReference type="GO" id="GO:0051301">
    <property type="term" value="P:cell division"/>
    <property type="evidence" value="ECO:0007669"/>
    <property type="project" value="UniProtKB-KW"/>
</dbReference>
<dbReference type="NCBIfam" id="TIGR00115">
    <property type="entry name" value="tig"/>
    <property type="match status" value="1"/>
</dbReference>
<dbReference type="InterPro" id="IPR037041">
    <property type="entry name" value="Trigger_fac_C_sf"/>
</dbReference>
<dbReference type="InterPro" id="IPR046357">
    <property type="entry name" value="PPIase_dom_sf"/>
</dbReference>